<dbReference type="AlphaFoldDB" id="A0A2T8HUH7"/>
<keyword evidence="6 12" id="KW-0067">ATP-binding</keyword>
<dbReference type="InterPro" id="IPR036628">
    <property type="entry name" value="Clp_N_dom_sf"/>
</dbReference>
<dbReference type="NCBIfam" id="TIGR03346">
    <property type="entry name" value="chaperone_ClpB"/>
    <property type="match status" value="1"/>
</dbReference>
<dbReference type="InterPro" id="IPR001270">
    <property type="entry name" value="ClpA/B"/>
</dbReference>
<comment type="caution">
    <text evidence="15">The sequence shown here is derived from an EMBL/GenBank/DDBJ whole genome shotgun (WGS) entry which is preliminary data.</text>
</comment>
<dbReference type="PANTHER" id="PTHR11638">
    <property type="entry name" value="ATP-DEPENDENT CLP PROTEASE"/>
    <property type="match status" value="1"/>
</dbReference>
<dbReference type="RefSeq" id="WP_116558117.1">
    <property type="nucleotide sequence ID" value="NZ_QDKM01000003.1"/>
</dbReference>
<dbReference type="Gene3D" id="1.10.8.60">
    <property type="match status" value="1"/>
</dbReference>
<evidence type="ECO:0000313" key="16">
    <source>
        <dbReference type="Proteomes" id="UP000245911"/>
    </source>
</evidence>
<dbReference type="InterPro" id="IPR003593">
    <property type="entry name" value="AAA+_ATPase"/>
</dbReference>
<dbReference type="InterPro" id="IPR028299">
    <property type="entry name" value="ClpA/B_CS2"/>
</dbReference>
<dbReference type="InterPro" id="IPR018368">
    <property type="entry name" value="ClpA/B_CS1"/>
</dbReference>
<reference evidence="15 16" key="1">
    <citation type="submission" date="2018-04" db="EMBL/GenBank/DDBJ databases">
        <title>Pararhodobacter oceanense sp. nov., isolated from marine intertidal sediment.</title>
        <authorList>
            <person name="Wang X.-L."/>
            <person name="Du Z.-J."/>
        </authorList>
    </citation>
    <scope>NUCLEOTIDE SEQUENCE [LARGE SCALE GENOMIC DNA]</scope>
    <source>
        <strain evidence="15 16">AM505</strain>
    </source>
</reference>
<evidence type="ECO:0000256" key="13">
    <source>
        <dbReference type="RuleBase" id="RU362034"/>
    </source>
</evidence>
<evidence type="ECO:0000256" key="5">
    <source>
        <dbReference type="ARBA" id="ARBA00022741"/>
    </source>
</evidence>
<dbReference type="Pfam" id="PF17871">
    <property type="entry name" value="AAA_lid_9"/>
    <property type="match status" value="1"/>
</dbReference>
<evidence type="ECO:0000256" key="9">
    <source>
        <dbReference type="ARBA" id="ARBA00025613"/>
    </source>
</evidence>
<keyword evidence="8 12" id="KW-0143">Chaperone</keyword>
<protein>
    <recommendedName>
        <fullName evidence="3 13">Chaperone protein ClpB</fullName>
    </recommendedName>
</protein>
<dbReference type="EMBL" id="QDKM01000003">
    <property type="protein sequence ID" value="PVH29120.1"/>
    <property type="molecule type" value="Genomic_DNA"/>
</dbReference>
<evidence type="ECO:0000256" key="4">
    <source>
        <dbReference type="ARBA" id="ARBA00022737"/>
    </source>
</evidence>
<keyword evidence="4 11" id="KW-0677">Repeat</keyword>
<dbReference type="GO" id="GO:0034605">
    <property type="term" value="P:cellular response to heat"/>
    <property type="evidence" value="ECO:0007669"/>
    <property type="project" value="TreeGrafter"/>
</dbReference>
<sequence>MNIEKFTERARGFLQAANTIAARESHQRLMPEHLLKALMDDDQGMAANLIRKSGGAPERVIQAVDLAVGKLPKVTGDAGQAYTDQSLVRVLDEAEKLATKAGDSFVPVERVLMALAMVKSAAKTALDAGAVSAQALNTAINDLRQGRTADSASAEDNYEALKKYAHDLTEAAREGKIDPIIGRDEEIRRTMQVLSRRGKNNPVLIGEPGVGKTAIAEGLALRIINGDVPESLRDKTLMALDMGALIAGAKYRGEFEERLKAVLNEIGAAAGEIILFIDEMHTLVGAGKSEGAMDAANLIKPALARGELHCVGATTLDEYRKYVEKDAALARRFQPVLVQEPTVEDTISILRGIKEKYELHHGVRIADSALVAASTLSHRYITDRFLPDKAIDLMDEAASRLRMEIDSKPEELDALDREILQKQIEAEALRKEDDAASRDRLGTLEGELSELQQQSAEMTAQWQAERDLLEAARGLKEKLDRARADLDAAKRTGDFAKAGEIQYSTIPKLERELGEAEAREAQKLVGDAVRPEQIAEVVERWTGIPTTRMLEGEREKLLRMEAELHKRVIGQHTAVTAVANAVRRARAGLNDEGRPLGSFLFLGPTGVGKTELTKAVAEFLFDDDSAMVRIDMSEYMEKHAVARLIGAPPGYVGYEEGGTLTEAVRRRPYQVVLFDEVEKAHPDVFNVLLQVLDDGVLTDSQGRTVDFKQTLIVLTSNLGSQALSTVPDGADPSEARGHVMDAVRAHFRPEFLNRLDETVIFDRLSRPDMDGIVTIQMQRLLNRLATRKISLDLDDAARTWLADKGYDPVYGARPLKRVIQRYLQDPLAQMLLSGEVLDGAEVPVTTDASGLVIAGQSTGLGSGGDEPRMKVVH</sequence>
<gene>
    <name evidence="13 15" type="primary">clpB</name>
    <name evidence="15" type="ORF">DDE20_08850</name>
</gene>
<evidence type="ECO:0000256" key="10">
    <source>
        <dbReference type="ARBA" id="ARBA00026057"/>
    </source>
</evidence>
<dbReference type="InterPro" id="IPR019489">
    <property type="entry name" value="Clp_ATPase_C"/>
</dbReference>
<dbReference type="Gene3D" id="3.40.50.300">
    <property type="entry name" value="P-loop containing nucleotide triphosphate hydrolases"/>
    <property type="match status" value="3"/>
</dbReference>
<dbReference type="CDD" id="cd19499">
    <property type="entry name" value="RecA-like_ClpB_Hsp104-like"/>
    <property type="match status" value="1"/>
</dbReference>
<keyword evidence="5 12" id="KW-0547">Nucleotide-binding</keyword>
<dbReference type="FunFam" id="3.40.50.300:FF:000120">
    <property type="entry name" value="ATP-dependent chaperone ClpB"/>
    <property type="match status" value="1"/>
</dbReference>
<evidence type="ECO:0000256" key="2">
    <source>
        <dbReference type="ARBA" id="ARBA00008675"/>
    </source>
</evidence>
<dbReference type="Proteomes" id="UP000245911">
    <property type="component" value="Unassembled WGS sequence"/>
</dbReference>
<evidence type="ECO:0000256" key="11">
    <source>
        <dbReference type="PROSITE-ProRule" id="PRU01251"/>
    </source>
</evidence>
<comment type="subunit">
    <text evidence="10">Homohexamer. The oligomerization is ATP-dependent.</text>
</comment>
<dbReference type="PRINTS" id="PR00300">
    <property type="entry name" value="CLPPROTEASEA"/>
</dbReference>
<dbReference type="InterPro" id="IPR017730">
    <property type="entry name" value="Chaperonin_ClpB"/>
</dbReference>
<evidence type="ECO:0000313" key="15">
    <source>
        <dbReference type="EMBL" id="PVH29120.1"/>
    </source>
</evidence>
<evidence type="ECO:0000256" key="7">
    <source>
        <dbReference type="ARBA" id="ARBA00023054"/>
    </source>
</evidence>
<dbReference type="CDD" id="cd00009">
    <property type="entry name" value="AAA"/>
    <property type="match status" value="1"/>
</dbReference>
<evidence type="ECO:0000256" key="3">
    <source>
        <dbReference type="ARBA" id="ARBA00017574"/>
    </source>
</evidence>
<dbReference type="FunFam" id="3.40.50.300:FF:000025">
    <property type="entry name" value="ATP-dependent Clp protease subunit"/>
    <property type="match status" value="1"/>
</dbReference>
<evidence type="ECO:0000256" key="12">
    <source>
        <dbReference type="RuleBase" id="RU004432"/>
    </source>
</evidence>
<proteinExistence type="inferred from homology"/>
<comment type="similarity">
    <text evidence="2 12">Belongs to the ClpA/ClpB family.</text>
</comment>
<evidence type="ECO:0000259" key="14">
    <source>
        <dbReference type="PROSITE" id="PS51903"/>
    </source>
</evidence>
<comment type="subcellular location">
    <subcellularLocation>
        <location evidence="1 13">Cytoplasm</location>
    </subcellularLocation>
</comment>
<dbReference type="PROSITE" id="PS00871">
    <property type="entry name" value="CLPAB_2"/>
    <property type="match status" value="1"/>
</dbReference>
<evidence type="ECO:0000256" key="1">
    <source>
        <dbReference type="ARBA" id="ARBA00004496"/>
    </source>
</evidence>
<dbReference type="PROSITE" id="PS51903">
    <property type="entry name" value="CLP_R"/>
    <property type="match status" value="1"/>
</dbReference>
<dbReference type="InterPro" id="IPR004176">
    <property type="entry name" value="Clp_R_N"/>
</dbReference>
<dbReference type="InterPro" id="IPR003959">
    <property type="entry name" value="ATPase_AAA_core"/>
</dbReference>
<dbReference type="SMART" id="SM01086">
    <property type="entry name" value="ClpB_D2-small"/>
    <property type="match status" value="1"/>
</dbReference>
<dbReference type="InterPro" id="IPR041546">
    <property type="entry name" value="ClpA/ClpB_AAA_lid"/>
</dbReference>
<dbReference type="PROSITE" id="PS00870">
    <property type="entry name" value="CLPAB_1"/>
    <property type="match status" value="1"/>
</dbReference>
<keyword evidence="13" id="KW-0346">Stress response</keyword>
<keyword evidence="16" id="KW-1185">Reference proteome</keyword>
<evidence type="ECO:0000256" key="6">
    <source>
        <dbReference type="ARBA" id="ARBA00022840"/>
    </source>
</evidence>
<feature type="coiled-coil region" evidence="13">
    <location>
        <begin position="412"/>
        <end position="492"/>
    </location>
</feature>
<dbReference type="InterPro" id="IPR027417">
    <property type="entry name" value="P-loop_NTPase"/>
</dbReference>
<dbReference type="GO" id="GO:0005524">
    <property type="term" value="F:ATP binding"/>
    <property type="evidence" value="ECO:0007669"/>
    <property type="project" value="UniProtKB-UniRule"/>
</dbReference>
<dbReference type="FunFam" id="3.40.50.300:FF:000010">
    <property type="entry name" value="Chaperone clpB 1, putative"/>
    <property type="match status" value="1"/>
</dbReference>
<dbReference type="SUPFAM" id="SSF81923">
    <property type="entry name" value="Double Clp-N motif"/>
    <property type="match status" value="1"/>
</dbReference>
<name>A0A2T8HUH7_9RHOB</name>
<accession>A0A2T8HUH7</accession>
<comment type="subunit">
    <text evidence="13">Homohexamer; The oligomerization is ATP-dependent.</text>
</comment>
<feature type="domain" description="Clp R" evidence="14">
    <location>
        <begin position="3"/>
        <end position="146"/>
    </location>
</feature>
<dbReference type="SUPFAM" id="SSF52540">
    <property type="entry name" value="P-loop containing nucleoside triphosphate hydrolases"/>
    <property type="match status" value="2"/>
</dbReference>
<dbReference type="Pfam" id="PF10431">
    <property type="entry name" value="ClpB_D2-small"/>
    <property type="match status" value="1"/>
</dbReference>
<dbReference type="GO" id="GO:0005737">
    <property type="term" value="C:cytoplasm"/>
    <property type="evidence" value="ECO:0007669"/>
    <property type="project" value="UniProtKB-SubCell"/>
</dbReference>
<dbReference type="FunFam" id="1.10.8.60:FF:000017">
    <property type="entry name" value="ATP-dependent chaperone ClpB"/>
    <property type="match status" value="1"/>
</dbReference>
<keyword evidence="7 13" id="KW-0175">Coiled coil</keyword>
<dbReference type="GO" id="GO:0042026">
    <property type="term" value="P:protein refolding"/>
    <property type="evidence" value="ECO:0007669"/>
    <property type="project" value="UniProtKB-UniRule"/>
</dbReference>
<keyword evidence="13" id="KW-0963">Cytoplasm</keyword>
<evidence type="ECO:0000256" key="8">
    <source>
        <dbReference type="ARBA" id="ARBA00023186"/>
    </source>
</evidence>
<organism evidence="15 16">
    <name type="scientific">Pararhodobacter oceanensis</name>
    <dbReference type="NCBI Taxonomy" id="2172121"/>
    <lineage>
        <taxon>Bacteria</taxon>
        <taxon>Pseudomonadati</taxon>
        <taxon>Pseudomonadota</taxon>
        <taxon>Alphaproteobacteria</taxon>
        <taxon>Rhodobacterales</taxon>
        <taxon>Paracoccaceae</taxon>
        <taxon>Pararhodobacter</taxon>
    </lineage>
</organism>
<comment type="function">
    <text evidence="9">Part of a stress-induced multi-chaperone system, it is involved in the recovery of the cell from heat-induced damage, in cooperation with DnaK, DnaJ and GrpE. Acts before DnaK, in the processing of protein aggregates. Protein binding stimulates the ATPase activity; ATP hydrolysis unfolds the denatured protein aggregates, which probably helps expose new hydrophobic binding sites on the surface of ClpB-bound aggregates, contributing to the solubilization and refolding of denatured protein aggregates by DnaK.</text>
</comment>
<dbReference type="Pfam" id="PF07724">
    <property type="entry name" value="AAA_2"/>
    <property type="match status" value="1"/>
</dbReference>
<dbReference type="Pfam" id="PF00004">
    <property type="entry name" value="AAA"/>
    <property type="match status" value="1"/>
</dbReference>
<dbReference type="InterPro" id="IPR050130">
    <property type="entry name" value="ClpA_ClpB"/>
</dbReference>
<dbReference type="PANTHER" id="PTHR11638:SF18">
    <property type="entry name" value="HEAT SHOCK PROTEIN 104"/>
    <property type="match status" value="1"/>
</dbReference>
<dbReference type="Pfam" id="PF02861">
    <property type="entry name" value="Clp_N"/>
    <property type="match status" value="1"/>
</dbReference>
<dbReference type="OrthoDB" id="9803641at2"/>
<dbReference type="Gene3D" id="1.10.1780.10">
    <property type="entry name" value="Clp, N-terminal domain"/>
    <property type="match status" value="1"/>
</dbReference>
<dbReference type="SMART" id="SM00382">
    <property type="entry name" value="AAA"/>
    <property type="match status" value="2"/>
</dbReference>
<dbReference type="GO" id="GO:0016887">
    <property type="term" value="F:ATP hydrolysis activity"/>
    <property type="evidence" value="ECO:0007669"/>
    <property type="project" value="InterPro"/>
</dbReference>